<comment type="caution">
    <text evidence="1">The sequence shown here is derived from an EMBL/GenBank/DDBJ whole genome shotgun (WGS) entry which is preliminary data.</text>
</comment>
<reference evidence="1 2" key="1">
    <citation type="journal article" date="2024" name="Ann. Entomol. Soc. Am.">
        <title>Genomic analyses of the southern and eastern yellowjacket wasps (Hymenoptera: Vespidae) reveal evolutionary signatures of social life.</title>
        <authorList>
            <person name="Catto M.A."/>
            <person name="Caine P.B."/>
            <person name="Orr S.E."/>
            <person name="Hunt B.G."/>
            <person name="Goodisman M.A.D."/>
        </authorList>
    </citation>
    <scope>NUCLEOTIDE SEQUENCE [LARGE SCALE GENOMIC DNA]</scope>
    <source>
        <strain evidence="1">232</strain>
        <tissue evidence="1">Head and thorax</tissue>
    </source>
</reference>
<protein>
    <submittedName>
        <fullName evidence="1">Uncharacterized protein</fullName>
    </submittedName>
</protein>
<gene>
    <name evidence="1" type="ORF">V1477_015723</name>
</gene>
<sequence length="86" mass="9856">MFHVNNTQVLHSQKVGIYLNTSLLLITRSVISTKVMIILNLISNFLYLPKINEQVCYEIGNDTNLFTTALAKVFGKQCYKLIYIND</sequence>
<proteinExistence type="predicted"/>
<dbReference type="Proteomes" id="UP001607303">
    <property type="component" value="Unassembled WGS sequence"/>
</dbReference>
<evidence type="ECO:0000313" key="2">
    <source>
        <dbReference type="Proteomes" id="UP001607303"/>
    </source>
</evidence>
<accession>A0ABD2BAZ7</accession>
<evidence type="ECO:0000313" key="1">
    <source>
        <dbReference type="EMBL" id="KAL2729912.1"/>
    </source>
</evidence>
<organism evidence="1 2">
    <name type="scientific">Vespula maculifrons</name>
    <name type="common">Eastern yellow jacket</name>
    <name type="synonym">Wasp</name>
    <dbReference type="NCBI Taxonomy" id="7453"/>
    <lineage>
        <taxon>Eukaryota</taxon>
        <taxon>Metazoa</taxon>
        <taxon>Ecdysozoa</taxon>
        <taxon>Arthropoda</taxon>
        <taxon>Hexapoda</taxon>
        <taxon>Insecta</taxon>
        <taxon>Pterygota</taxon>
        <taxon>Neoptera</taxon>
        <taxon>Endopterygota</taxon>
        <taxon>Hymenoptera</taxon>
        <taxon>Apocrita</taxon>
        <taxon>Aculeata</taxon>
        <taxon>Vespoidea</taxon>
        <taxon>Vespidae</taxon>
        <taxon>Vespinae</taxon>
        <taxon>Vespula</taxon>
    </lineage>
</organism>
<dbReference type="EMBL" id="JAYRBN010000091">
    <property type="protein sequence ID" value="KAL2729912.1"/>
    <property type="molecule type" value="Genomic_DNA"/>
</dbReference>
<dbReference type="AlphaFoldDB" id="A0ABD2BAZ7"/>
<keyword evidence="2" id="KW-1185">Reference proteome</keyword>
<name>A0ABD2BAZ7_VESMC</name>